<dbReference type="PANTHER" id="PTHR47506">
    <property type="entry name" value="TRANSCRIPTIONAL REGULATORY PROTEIN"/>
    <property type="match status" value="1"/>
</dbReference>
<dbReference type="SUPFAM" id="SSF46689">
    <property type="entry name" value="Homeodomain-like"/>
    <property type="match status" value="1"/>
</dbReference>
<dbReference type="InterPro" id="IPR009057">
    <property type="entry name" value="Homeodomain-like_sf"/>
</dbReference>
<name>A0A1H3U402_9RHOB</name>
<dbReference type="GO" id="GO:0003677">
    <property type="term" value="F:DNA binding"/>
    <property type="evidence" value="ECO:0007669"/>
    <property type="project" value="UniProtKB-UniRule"/>
</dbReference>
<dbReference type="STRING" id="1244108.SAMN05444004_12227"/>
<dbReference type="AlphaFoldDB" id="A0A1H3U402"/>
<keyword evidence="1" id="KW-0805">Transcription regulation</keyword>
<dbReference type="InterPro" id="IPR036271">
    <property type="entry name" value="Tet_transcr_reg_TetR-rel_C_sf"/>
</dbReference>
<keyword evidence="3" id="KW-0804">Transcription</keyword>
<evidence type="ECO:0000256" key="3">
    <source>
        <dbReference type="ARBA" id="ARBA00023163"/>
    </source>
</evidence>
<feature type="DNA-binding region" description="H-T-H motif" evidence="4">
    <location>
        <begin position="43"/>
        <end position="62"/>
    </location>
</feature>
<accession>A0A1H3U402</accession>
<evidence type="ECO:0000259" key="5">
    <source>
        <dbReference type="PROSITE" id="PS50977"/>
    </source>
</evidence>
<gene>
    <name evidence="6" type="ORF">SAMN05444004_12227</name>
</gene>
<dbReference type="EMBL" id="FNPX01000022">
    <property type="protein sequence ID" value="SDZ56595.1"/>
    <property type="molecule type" value="Genomic_DNA"/>
</dbReference>
<dbReference type="Gene3D" id="1.10.357.10">
    <property type="entry name" value="Tetracycline Repressor, domain 2"/>
    <property type="match status" value="1"/>
</dbReference>
<proteinExistence type="predicted"/>
<keyword evidence="2 4" id="KW-0238">DNA-binding</keyword>
<dbReference type="SUPFAM" id="SSF48498">
    <property type="entry name" value="Tetracyclin repressor-like, C-terminal domain"/>
    <property type="match status" value="1"/>
</dbReference>
<dbReference type="Proteomes" id="UP000198914">
    <property type="component" value="Unassembled WGS sequence"/>
</dbReference>
<feature type="domain" description="HTH tetR-type" evidence="5">
    <location>
        <begin position="20"/>
        <end position="80"/>
    </location>
</feature>
<dbReference type="RefSeq" id="WP_092647712.1">
    <property type="nucleotide sequence ID" value="NZ_FNPX01000022.1"/>
</dbReference>
<dbReference type="InterPro" id="IPR001647">
    <property type="entry name" value="HTH_TetR"/>
</dbReference>
<evidence type="ECO:0000313" key="6">
    <source>
        <dbReference type="EMBL" id="SDZ56595.1"/>
    </source>
</evidence>
<evidence type="ECO:0000313" key="7">
    <source>
        <dbReference type="Proteomes" id="UP000198914"/>
    </source>
</evidence>
<dbReference type="PANTHER" id="PTHR47506:SF1">
    <property type="entry name" value="HTH-TYPE TRANSCRIPTIONAL REGULATOR YJDC"/>
    <property type="match status" value="1"/>
</dbReference>
<evidence type="ECO:0000256" key="2">
    <source>
        <dbReference type="ARBA" id="ARBA00023125"/>
    </source>
</evidence>
<protein>
    <submittedName>
        <fullName evidence="6">Transcriptional regulator, TetR family</fullName>
    </submittedName>
</protein>
<evidence type="ECO:0000256" key="4">
    <source>
        <dbReference type="PROSITE-ProRule" id="PRU00335"/>
    </source>
</evidence>
<evidence type="ECO:0000256" key="1">
    <source>
        <dbReference type="ARBA" id="ARBA00023015"/>
    </source>
</evidence>
<dbReference type="Gene3D" id="1.10.10.60">
    <property type="entry name" value="Homeodomain-like"/>
    <property type="match status" value="1"/>
</dbReference>
<sequence length="210" mass="22583">MSSKIGDTETAARKRGRPRGFDEIEALEAAMRVFWAQGFEGASVDRLCRAMRMPRASLYQQFGTKEGLFLATLDHYGTQRIGPLIAALGPTGTLHDDLERFFDGVVRLATGEDGPTGCLITCALADAAGSNPVFRASLEQRCAQLEEPLAERIRTAQWESNPATSPETEAMLLVSVASGMMIRARAGATASELTRIARSAASRYAEPTAG</sequence>
<keyword evidence="7" id="KW-1185">Reference proteome</keyword>
<dbReference type="Pfam" id="PF16925">
    <property type="entry name" value="TetR_C_13"/>
    <property type="match status" value="1"/>
</dbReference>
<dbReference type="OrthoDB" id="9779746at2"/>
<dbReference type="Pfam" id="PF00440">
    <property type="entry name" value="TetR_N"/>
    <property type="match status" value="1"/>
</dbReference>
<dbReference type="PROSITE" id="PS50977">
    <property type="entry name" value="HTH_TETR_2"/>
    <property type="match status" value="1"/>
</dbReference>
<organism evidence="6 7">
    <name type="scientific">Jannaschia faecimaris</name>
    <dbReference type="NCBI Taxonomy" id="1244108"/>
    <lineage>
        <taxon>Bacteria</taxon>
        <taxon>Pseudomonadati</taxon>
        <taxon>Pseudomonadota</taxon>
        <taxon>Alphaproteobacteria</taxon>
        <taxon>Rhodobacterales</taxon>
        <taxon>Roseobacteraceae</taxon>
        <taxon>Jannaschia</taxon>
    </lineage>
</organism>
<dbReference type="InterPro" id="IPR011075">
    <property type="entry name" value="TetR_C"/>
</dbReference>
<reference evidence="7" key="1">
    <citation type="submission" date="2016-10" db="EMBL/GenBank/DDBJ databases">
        <authorList>
            <person name="Varghese N."/>
            <person name="Submissions S."/>
        </authorList>
    </citation>
    <scope>NUCLEOTIDE SEQUENCE [LARGE SCALE GENOMIC DNA]</scope>
    <source>
        <strain evidence="7">DSM 100420</strain>
    </source>
</reference>